<feature type="region of interest" description="Disordered" evidence="1">
    <location>
        <begin position="1"/>
        <end position="20"/>
    </location>
</feature>
<keyword evidence="5" id="KW-1185">Reference proteome</keyword>
<dbReference type="Proteomes" id="UP000288547">
    <property type="component" value="Unassembled WGS sequence"/>
</dbReference>
<evidence type="ECO:0000313" key="5">
    <source>
        <dbReference type="Proteomes" id="UP000288547"/>
    </source>
</evidence>
<accession>A0A3S3Z9R3</accession>
<evidence type="ECO:0000259" key="3">
    <source>
        <dbReference type="Pfam" id="PF03703"/>
    </source>
</evidence>
<evidence type="ECO:0000256" key="1">
    <source>
        <dbReference type="SAM" id="MobiDB-lite"/>
    </source>
</evidence>
<name>A0A3S3Z9R3_9MICO</name>
<dbReference type="InterPro" id="IPR014529">
    <property type="entry name" value="UCP026631"/>
</dbReference>
<feature type="domain" description="YdbS-like PH" evidence="3">
    <location>
        <begin position="446"/>
        <end position="522"/>
    </location>
</feature>
<keyword evidence="2" id="KW-0812">Transmembrane</keyword>
<dbReference type="PANTHER" id="PTHR34473">
    <property type="entry name" value="UPF0699 TRANSMEMBRANE PROTEIN YDBS"/>
    <property type="match status" value="1"/>
</dbReference>
<protein>
    <recommendedName>
        <fullName evidence="3">YdbS-like PH domain-containing protein</fullName>
    </recommendedName>
</protein>
<feature type="transmembrane region" description="Helical" evidence="2">
    <location>
        <begin position="47"/>
        <end position="65"/>
    </location>
</feature>
<proteinExistence type="predicted"/>
<dbReference type="PANTHER" id="PTHR34473:SF2">
    <property type="entry name" value="UPF0699 TRANSMEMBRANE PROTEIN YDBT"/>
    <property type="match status" value="1"/>
</dbReference>
<dbReference type="InterPro" id="IPR005182">
    <property type="entry name" value="YdbS-like_PH"/>
</dbReference>
<dbReference type="Pfam" id="PF03703">
    <property type="entry name" value="bPH_2"/>
    <property type="match status" value="2"/>
</dbReference>
<evidence type="ECO:0000256" key="2">
    <source>
        <dbReference type="SAM" id="Phobius"/>
    </source>
</evidence>
<keyword evidence="2" id="KW-0472">Membrane</keyword>
<feature type="domain" description="YdbS-like PH" evidence="3">
    <location>
        <begin position="122"/>
        <end position="198"/>
    </location>
</feature>
<gene>
    <name evidence="4" type="ORF">ELQ90_08415</name>
</gene>
<dbReference type="RefSeq" id="WP_128494846.1">
    <property type="nucleotide sequence ID" value="NZ_RZNB01000003.1"/>
</dbReference>
<sequence length="545" mass="58766">MSETGPAAAAPPDGPLPDAGRAAREQVRAGDTLADGEWHRLHPATPLLRGGIAFLAILGIVIANLRERLVEMFLPQFAGDFRYDGEDYDPLTYSVTHGYVGWILLALAVGLVVIIGLFFLSWRMHSFRVTDEAVEVRSGVLFRTHRKAKLDRVQGVGLSKPFLPRLFGAARLDVNVAGQSADVKLEYLSTKPAEKLRRDVLTLASGARLAEGEAPLPGTSAAGVVTDSDGVITRHVVERANDFLSPELPADQAPPESIVRIPVGRLIASTVVNEGTLVVLAIVVVGVVMLVNGSPWVIFTLIPAVLGIGSYYWTTITKSLRYSIAGTPSGVRIGFGLLSTSNDTLPPGRVHAVQLSQPLLWRPFGWWQVKINKAGLSAEAAMGGKGNTTVLPVGTLRDATAVVQLMLEGADVDSTFEQVESAIMRPAQSGFVLAPRRARWIDPIAWRRTGYALRASLLVFRTGVLWRKLTILPLARIQSIQISQGPLERVLRLASARVHTVLGPVTPTLPTIAKDEAAVLFERASAAAVRAAASDHSHRWALEVR</sequence>
<dbReference type="EMBL" id="RZNB01000003">
    <property type="protein sequence ID" value="RWZ50852.1"/>
    <property type="molecule type" value="Genomic_DNA"/>
</dbReference>
<feature type="transmembrane region" description="Helical" evidence="2">
    <location>
        <begin position="99"/>
        <end position="120"/>
    </location>
</feature>
<comment type="caution">
    <text evidence="4">The sequence shown here is derived from an EMBL/GenBank/DDBJ whole genome shotgun (WGS) entry which is preliminary data.</text>
</comment>
<organism evidence="4 5">
    <name type="scientific">Labedella phragmitis</name>
    <dbReference type="NCBI Taxonomy" id="2498849"/>
    <lineage>
        <taxon>Bacteria</taxon>
        <taxon>Bacillati</taxon>
        <taxon>Actinomycetota</taxon>
        <taxon>Actinomycetes</taxon>
        <taxon>Micrococcales</taxon>
        <taxon>Microbacteriaceae</taxon>
        <taxon>Labedella</taxon>
    </lineage>
</organism>
<keyword evidence="2" id="KW-1133">Transmembrane helix</keyword>
<feature type="transmembrane region" description="Helical" evidence="2">
    <location>
        <begin position="266"/>
        <end position="290"/>
    </location>
</feature>
<dbReference type="OrthoDB" id="3190163at2"/>
<evidence type="ECO:0000313" key="4">
    <source>
        <dbReference type="EMBL" id="RWZ50852.1"/>
    </source>
</evidence>
<dbReference type="PIRSF" id="PIRSF026631">
    <property type="entry name" value="UCP026631"/>
    <property type="match status" value="1"/>
</dbReference>
<reference evidence="4 5" key="1">
    <citation type="submission" date="2018-12" db="EMBL/GenBank/DDBJ databases">
        <authorList>
            <person name="Li F."/>
        </authorList>
    </citation>
    <scope>NUCLEOTIDE SEQUENCE [LARGE SCALE GENOMIC DNA]</scope>
    <source>
        <strain evidence="4 5">11W25H-1</strain>
    </source>
</reference>
<dbReference type="AlphaFoldDB" id="A0A3S3Z9R3"/>
<feature type="transmembrane region" description="Helical" evidence="2">
    <location>
        <begin position="296"/>
        <end position="314"/>
    </location>
</feature>